<feature type="domain" description="Laminin EGF-like" evidence="15">
    <location>
        <begin position="1231"/>
        <end position="1282"/>
    </location>
</feature>
<dbReference type="InterPro" id="IPR013015">
    <property type="entry name" value="Laminin_IV_B"/>
</dbReference>
<dbReference type="Gene3D" id="2.60.120.260">
    <property type="entry name" value="Galactose-binding domain-like"/>
    <property type="match status" value="1"/>
</dbReference>
<comment type="caution">
    <text evidence="12">Lacks conserved residue(s) required for the propagation of feature annotation.</text>
</comment>
<sequence length="2019" mass="218936">MHYSIPLLFLTLLPLCNTACSSTTGCYPPIQNIPTQINAASISATNTCGQAGPELSCPLIGFTLGDISECYNCTSSEHPSSLAIDGDSNTWWQAGNDVIVVNLQLDFSAPFLVSETTLIWFSPRARSMILEYSTDYGSTWYVYQYYSPNCQFDFQLPSSPDPSNSSLGTTSVCDSTQSNINPYSGGVISFSPAARILGGITNYSTIALSYFLVTNLRARILSFNRIVGIINEGYFHAVSEWRVQGSCFCNGHADACNITEPSTCICRHNTEGDNCQRCLPLFNNGPYLPGTLIQDNACQQCQCYSHATSCVYDSSIGSGVCQGCQDNTIGDSCESCLPFFYRDAILLLTDPDICRPCNCDPDGTADTGECQVSTGDCFCKANVFGRQCNQCKIGFYNLSSQQDGCQACACNEAGSLSITCESDNGQCSCKQNTEGIQCGTCKDGYYGLSTGNSEGCQVCGCDMGGASSPVCDKLTGECMCLPNFTDSKCDSVESGYFLPAPDYLLFEGETGNPGETDVPGYEGLNIQLLFTGEGLVRVERGQTLEFIIEVPRFLDYIPVLRYFTLQTGAVNMEILLMDNLERCEVYNRVQSAVLNNSNSYISFLPTCLQEAPTLYRTSLTPTDATLWIDSLVLVPDPTLSPIYSLLIPQQQDEVQECVKSFYPVTSTLDSCSDTLFSLLANFYQSALPCNCDPISSSSGICNDLGGQCPCREGVNNRDCSSCIPGYHSISTQGCTACNCDVMGALILPCNATTGQCVCKTGVTNLACDTCQLGFYDLTNLGCQQCVCSDYSSGMECDNSGQCNCRSGVTGEKCTECSEGYFQLSPAGCQVCQCSVQTTDSIQCSEQGICSCVNGFTGDKCTLCAQGNYVTPGDTGPVCEECKCFTQTNICSNLTQGYILSEYSSDFSICQIQSDIPLTECDMGWLVEDGFYLQLATNQYITFIIISPTQVYWKAPFDPFLGDRSLSYGQNIMLSVFSEDLIDELPFIGPHPDLIMEGSFLPDQLVSSFTGEVSSGPGTPFSIPLLENSWRVGSLNGPVATYAQLIQVLANLTSLRIKARYSEASIARTSMEYFILETLVKDPTADGLVVEDCECPAAYTGTFCQYCSQGFYRPSLNPIDSCTPCECNGHTELCDPITGTCQSCQDSTTGDNCEICVSGFYGDATLGTATDCLMCPCPLVAPQSFSNTCFLGSDGLPTCDNCTVGHTGRTCEFCEDGYFGTPMLIGSHCATCTCSENIDLSQTGNCNTTSGECLMCLNNTAGFECELCAPGYYGDALLDTCAPCQCNRLGREDNVCDQRSGVCSCKEHVIEDLCDTCEDGYWGLHFGLPEGCISCDCCSNGSISHTCNTSTGVCSCNTNVGGVRDIKCCACSSNAFNFTGTGCDLCGCDMDGSIGESCHQLTGVCQCDIGVEGNKCDVCSFGYTGSPPNCEKCPQCFDDWLALIQTERTAVLQLDARVDTLLTSYLPLTIQNISTQINQLNTQLSTAASLAGSSNLNMTQLTILESILSVLSQNLTTLHEQLNELNTSLSTTLANLEHSRGFDGSIISETGDVISHTILMTELVALMNIIQETQKTANDTIRQIAAEVIQITVARASIESSNERITLYTNTSLQVLRQLEAINNTVISLIQEYETNRITLTYLAQKEERIASELNDSRIMISKAIPIAVSTGNRTNEALMLAYEKARRAEYSLNSIQRIYNNSNQTYIESETVFDDSLSVLYASMQAAYLANTTQTSQSGNITTLRELYESENITREILQDTLAITGPDPAIAQELSKQINQQIVSVDVVEMIRTDANSSLLQANRASEIALQAKQAASNASSLLIEVTKYISLSQVTQSMTNVPIENAKNALLSASEAVREFYNETEELLNTSERIFSLSRDVERIDDELFDKYLKTKQNATTANLACTNACQQAVALNTNLQEQVILIDLLSNNVTEKDNYVTQNFNTLNSLIIATNSSLQEVVSVQLSELEMLLDALAAEQEAIAELKLEFEEVEREITEVGNSISNLAELYETCLS</sequence>
<feature type="domain" description="Laminin EGF-like" evidence="15">
    <location>
        <begin position="357"/>
        <end position="407"/>
    </location>
</feature>
<dbReference type="GO" id="GO:0005604">
    <property type="term" value="C:basement membrane"/>
    <property type="evidence" value="ECO:0007669"/>
    <property type="project" value="UniProtKB-SubCell"/>
</dbReference>
<dbReference type="InterPro" id="IPR056863">
    <property type="entry name" value="LMN_ATRN_NET-like_EGF"/>
</dbReference>
<gene>
    <name evidence="19" type="ORF">LOD99_12851</name>
</gene>
<dbReference type="SUPFAM" id="SSF49785">
    <property type="entry name" value="Galactose-binding domain-like"/>
    <property type="match status" value="1"/>
</dbReference>
<feature type="disulfide bond" evidence="12">
    <location>
        <begin position="410"/>
        <end position="427"/>
    </location>
</feature>
<feature type="disulfide bond" evidence="12">
    <location>
        <begin position="1255"/>
        <end position="1264"/>
    </location>
</feature>
<accession>A0AAV7JDE3</accession>
<dbReference type="Gene3D" id="2.170.300.10">
    <property type="entry name" value="Tie2 ligand-binding domain superfamily"/>
    <property type="match status" value="1"/>
</dbReference>
<evidence type="ECO:0000313" key="20">
    <source>
        <dbReference type="Proteomes" id="UP001165289"/>
    </source>
</evidence>
<dbReference type="EMBL" id="JAKMXF010000354">
    <property type="protein sequence ID" value="KAI6646731.1"/>
    <property type="molecule type" value="Genomic_DNA"/>
</dbReference>
<feature type="domain" description="Laminin EGF-like" evidence="15">
    <location>
        <begin position="1283"/>
        <end position="1333"/>
    </location>
</feature>
<feature type="disulfide bond" evidence="12">
    <location>
        <begin position="1387"/>
        <end position="1404"/>
    </location>
</feature>
<feature type="domain" description="Laminin EGF-like" evidence="15">
    <location>
        <begin position="785"/>
        <end position="830"/>
    </location>
</feature>
<feature type="domain" description="Laminin IV type B" evidence="17">
    <location>
        <begin position="498"/>
        <end position="683"/>
    </location>
</feature>
<evidence type="ECO:0000256" key="4">
    <source>
        <dbReference type="ARBA" id="ARBA00022729"/>
    </source>
</evidence>
<evidence type="ECO:0000256" key="9">
    <source>
        <dbReference type="ARBA" id="ARBA00023157"/>
    </source>
</evidence>
<keyword evidence="2" id="KW-0964">Secreted</keyword>
<feature type="disulfide bond" evidence="12">
    <location>
        <begin position="1385"/>
        <end position="1397"/>
    </location>
</feature>
<reference evidence="19 20" key="1">
    <citation type="journal article" date="2023" name="BMC Biol.">
        <title>The compact genome of the sponge Oopsacas minuta (Hexactinellida) is lacking key metazoan core genes.</title>
        <authorList>
            <person name="Santini S."/>
            <person name="Schenkelaars Q."/>
            <person name="Jourda C."/>
            <person name="Duchesne M."/>
            <person name="Belahbib H."/>
            <person name="Rocher C."/>
            <person name="Selva M."/>
            <person name="Riesgo A."/>
            <person name="Vervoort M."/>
            <person name="Leys S.P."/>
            <person name="Kodjabachian L."/>
            <person name="Le Bivic A."/>
            <person name="Borchiellini C."/>
            <person name="Claverie J.M."/>
            <person name="Renard E."/>
        </authorList>
    </citation>
    <scope>NUCLEOTIDE SEQUENCE [LARGE SCALE GENOMIC DNA]</scope>
    <source>
        <strain evidence="19">SPO-2</strain>
    </source>
</reference>
<dbReference type="PROSITE" id="PS51117">
    <property type="entry name" value="LAMININ_NTER"/>
    <property type="match status" value="1"/>
</dbReference>
<feature type="disulfide bond" evidence="12">
    <location>
        <begin position="710"/>
        <end position="719"/>
    </location>
</feature>
<dbReference type="Pfam" id="PF00053">
    <property type="entry name" value="EGF_laminin"/>
    <property type="match status" value="11"/>
</dbReference>
<dbReference type="PROSITE" id="PS51116">
    <property type="entry name" value="LAMININ_IVB"/>
    <property type="match status" value="1"/>
</dbReference>
<dbReference type="SMART" id="SM00180">
    <property type="entry name" value="EGF_Lam"/>
    <property type="match status" value="15"/>
</dbReference>
<comment type="subcellular location">
    <subcellularLocation>
        <location evidence="1">Secreted</location>
        <location evidence="1">Extracellular space</location>
        <location evidence="1">Extracellular matrix</location>
        <location evidence="1">Basement membrane</location>
    </subcellularLocation>
</comment>
<feature type="disulfide bond" evidence="12">
    <location>
        <begin position="391"/>
        <end position="405"/>
    </location>
</feature>
<feature type="domain" description="Laminin EGF-like" evidence="15">
    <location>
        <begin position="737"/>
        <end position="784"/>
    </location>
</feature>
<dbReference type="InterPro" id="IPR008211">
    <property type="entry name" value="Laminin_N"/>
</dbReference>
<keyword evidence="3" id="KW-0272">Extracellular matrix</keyword>
<dbReference type="FunFam" id="2.10.25.10:FF:000051">
    <property type="entry name" value="Laminin subunit alpha 4"/>
    <property type="match status" value="1"/>
</dbReference>
<feature type="disulfide bond" evidence="12">
    <location>
        <begin position="737"/>
        <end position="749"/>
    </location>
</feature>
<dbReference type="Pfam" id="PF00052">
    <property type="entry name" value="Laminin_B"/>
    <property type="match status" value="1"/>
</dbReference>
<dbReference type="InterPro" id="IPR002049">
    <property type="entry name" value="LE_dom"/>
</dbReference>
<evidence type="ECO:0000256" key="12">
    <source>
        <dbReference type="PROSITE-ProRule" id="PRU00460"/>
    </source>
</evidence>
<keyword evidence="11 12" id="KW-0424">Laminin EGF-like domain</keyword>
<organism evidence="19 20">
    <name type="scientific">Oopsacas minuta</name>
    <dbReference type="NCBI Taxonomy" id="111878"/>
    <lineage>
        <taxon>Eukaryota</taxon>
        <taxon>Metazoa</taxon>
        <taxon>Porifera</taxon>
        <taxon>Hexactinellida</taxon>
        <taxon>Hexasterophora</taxon>
        <taxon>Lyssacinosida</taxon>
        <taxon>Leucopsacidae</taxon>
        <taxon>Oopsacas</taxon>
    </lineage>
</organism>
<evidence type="ECO:0000259" key="17">
    <source>
        <dbReference type="PROSITE" id="PS51116"/>
    </source>
</evidence>
<keyword evidence="8 13" id="KW-0175">Coiled coil</keyword>
<dbReference type="Pfam" id="PF24973">
    <property type="entry name" value="EGF_LMN_ATRN"/>
    <property type="match status" value="2"/>
</dbReference>
<feature type="domain" description="Laminin EGF-like" evidence="15">
    <location>
        <begin position="689"/>
        <end position="736"/>
    </location>
</feature>
<evidence type="ECO:0000256" key="2">
    <source>
        <dbReference type="ARBA" id="ARBA00022525"/>
    </source>
</evidence>
<feature type="disulfide bond" evidence="12">
    <location>
        <begin position="1143"/>
        <end position="1152"/>
    </location>
</feature>
<feature type="disulfide bond" evidence="12">
    <location>
        <begin position="1406"/>
        <end position="1415"/>
    </location>
</feature>
<dbReference type="CDD" id="cd00055">
    <property type="entry name" value="EGF_Lam"/>
    <property type="match status" value="13"/>
</dbReference>
<keyword evidence="9 12" id="KW-1015">Disulfide bond</keyword>
<feature type="disulfide bond" evidence="12">
    <location>
        <begin position="408"/>
        <end position="420"/>
    </location>
</feature>
<dbReference type="PROSITE" id="PS51115">
    <property type="entry name" value="LAMININ_IVA"/>
    <property type="match status" value="1"/>
</dbReference>
<evidence type="ECO:0000256" key="1">
    <source>
        <dbReference type="ARBA" id="ARBA00004302"/>
    </source>
</evidence>
<dbReference type="Proteomes" id="UP001165289">
    <property type="component" value="Unassembled WGS sequence"/>
</dbReference>
<evidence type="ECO:0000259" key="15">
    <source>
        <dbReference type="PROSITE" id="PS50027"/>
    </source>
</evidence>
<keyword evidence="4 14" id="KW-0732">Signal</keyword>
<feature type="domain" description="Laminin EGF-like" evidence="15">
    <location>
        <begin position="1385"/>
        <end position="1431"/>
    </location>
</feature>
<evidence type="ECO:0000256" key="3">
    <source>
        <dbReference type="ARBA" id="ARBA00022530"/>
    </source>
</evidence>
<feature type="disulfide bond" evidence="12">
    <location>
        <begin position="1283"/>
        <end position="1295"/>
    </location>
</feature>
<dbReference type="InterPro" id="IPR050440">
    <property type="entry name" value="Laminin/Netrin_ECM"/>
</dbReference>
<dbReference type="InterPro" id="IPR000742">
    <property type="entry name" value="EGF"/>
</dbReference>
<feature type="domain" description="Laminin EGF-like" evidence="15">
    <location>
        <begin position="1124"/>
        <end position="1173"/>
    </location>
</feature>
<evidence type="ECO:0000256" key="10">
    <source>
        <dbReference type="ARBA" id="ARBA00023180"/>
    </source>
</evidence>
<feature type="disulfide bond" evidence="12">
    <location>
        <begin position="429"/>
        <end position="438"/>
    </location>
</feature>
<evidence type="ECO:0000256" key="11">
    <source>
        <dbReference type="ARBA" id="ARBA00023292"/>
    </source>
</evidence>
<name>A0AAV7JDE3_9METZ</name>
<evidence type="ECO:0000256" key="6">
    <source>
        <dbReference type="ARBA" id="ARBA00022869"/>
    </source>
</evidence>
<dbReference type="GO" id="GO:0007155">
    <property type="term" value="P:cell adhesion"/>
    <property type="evidence" value="ECO:0007669"/>
    <property type="project" value="UniProtKB-KW"/>
</dbReference>
<dbReference type="Pfam" id="PF00055">
    <property type="entry name" value="Laminin_N"/>
    <property type="match status" value="1"/>
</dbReference>
<dbReference type="SMART" id="SM00281">
    <property type="entry name" value="LamB"/>
    <property type="match status" value="1"/>
</dbReference>
<dbReference type="PANTHER" id="PTHR10574">
    <property type="entry name" value="NETRIN/LAMININ-RELATED"/>
    <property type="match status" value="1"/>
</dbReference>
<dbReference type="FunFam" id="2.10.25.10:FF:000106">
    <property type="entry name" value="Heparan sulfate proteoglycan 2"/>
    <property type="match status" value="1"/>
</dbReference>
<dbReference type="Gene3D" id="2.10.25.10">
    <property type="entry name" value="Laminin"/>
    <property type="match status" value="12"/>
</dbReference>
<dbReference type="FunFam" id="2.10.25.10:FF:000090">
    <property type="entry name" value="laminin subunit alpha"/>
    <property type="match status" value="4"/>
</dbReference>
<feature type="domain" description="Laminin N-terminal" evidence="18">
    <location>
        <begin position="22"/>
        <end position="246"/>
    </location>
</feature>
<protein>
    <submittedName>
        <fullName evidence="19">Laminin beta/gamma</fullName>
    </submittedName>
</protein>
<evidence type="ECO:0000313" key="19">
    <source>
        <dbReference type="EMBL" id="KAI6646731.1"/>
    </source>
</evidence>
<dbReference type="InterPro" id="IPR008979">
    <property type="entry name" value="Galactose-bd-like_sf"/>
</dbReference>
<feature type="disulfide bond" evidence="12">
    <location>
        <begin position="758"/>
        <end position="767"/>
    </location>
</feature>
<feature type="disulfide bond" evidence="12">
    <location>
        <begin position="1285"/>
        <end position="1302"/>
    </location>
</feature>
<dbReference type="PRINTS" id="PR00011">
    <property type="entry name" value="EGFLAMININ"/>
</dbReference>
<feature type="domain" description="Laminin EGF-like" evidence="15">
    <location>
        <begin position="408"/>
        <end position="458"/>
    </location>
</feature>
<feature type="disulfide bond" evidence="12">
    <location>
        <begin position="689"/>
        <end position="701"/>
    </location>
</feature>
<comment type="caution">
    <text evidence="19">The sequence shown here is derived from an EMBL/GenBank/DDBJ whole genome shotgun (WGS) entry which is preliminary data.</text>
</comment>
<dbReference type="SMART" id="SM00136">
    <property type="entry name" value="LamNT"/>
    <property type="match status" value="1"/>
</dbReference>
<dbReference type="GO" id="GO:0009888">
    <property type="term" value="P:tissue development"/>
    <property type="evidence" value="ECO:0007669"/>
    <property type="project" value="TreeGrafter"/>
</dbReference>
<dbReference type="PANTHER" id="PTHR10574:SF406">
    <property type="entry name" value="LAMININ SUBUNIT ALPHA 5"/>
    <property type="match status" value="1"/>
</dbReference>
<feature type="disulfide bond" evidence="12">
    <location>
        <begin position="739"/>
        <end position="756"/>
    </location>
</feature>
<evidence type="ECO:0000256" key="7">
    <source>
        <dbReference type="ARBA" id="ARBA00022889"/>
    </source>
</evidence>
<keyword evidence="7" id="KW-0130">Cell adhesion</keyword>
<feature type="signal peptide" evidence="14">
    <location>
        <begin position="1"/>
        <end position="21"/>
    </location>
</feature>
<keyword evidence="6" id="KW-0084">Basement membrane</keyword>
<evidence type="ECO:0000256" key="8">
    <source>
        <dbReference type="ARBA" id="ARBA00023054"/>
    </source>
</evidence>
<dbReference type="PROSITE" id="PS50027">
    <property type="entry name" value="EGF_LAM_2"/>
    <property type="match status" value="9"/>
</dbReference>
<feature type="disulfide bond" evidence="12">
    <location>
        <begin position="1304"/>
        <end position="1313"/>
    </location>
</feature>
<evidence type="ECO:0000256" key="14">
    <source>
        <dbReference type="SAM" id="SignalP"/>
    </source>
</evidence>
<proteinExistence type="predicted"/>
<feature type="domain" description="Laminin IV type A" evidence="16">
    <location>
        <begin position="892"/>
        <end position="1091"/>
    </location>
</feature>
<keyword evidence="10" id="KW-0325">Glycoprotein</keyword>
<feature type="coiled-coil region" evidence="13">
    <location>
        <begin position="1972"/>
        <end position="2006"/>
    </location>
</feature>
<feature type="disulfide bond" evidence="12">
    <location>
        <begin position="379"/>
        <end position="388"/>
    </location>
</feature>
<dbReference type="SUPFAM" id="SSF57196">
    <property type="entry name" value="EGF/Laminin"/>
    <property type="match status" value="11"/>
</dbReference>
<evidence type="ECO:0000256" key="5">
    <source>
        <dbReference type="ARBA" id="ARBA00022737"/>
    </source>
</evidence>
<feature type="disulfide bond" evidence="12">
    <location>
        <begin position="691"/>
        <end position="708"/>
    </location>
</feature>
<keyword evidence="20" id="KW-1185">Reference proteome</keyword>
<dbReference type="PROSITE" id="PS01248">
    <property type="entry name" value="EGF_LAM_1"/>
    <property type="match status" value="4"/>
</dbReference>
<feature type="disulfide bond" evidence="12">
    <location>
        <begin position="804"/>
        <end position="813"/>
    </location>
</feature>
<evidence type="ECO:0000256" key="13">
    <source>
        <dbReference type="SAM" id="Coils"/>
    </source>
</evidence>
<keyword evidence="5" id="KW-0677">Repeat</keyword>
<dbReference type="SMART" id="SM00181">
    <property type="entry name" value="EGF"/>
    <property type="match status" value="9"/>
</dbReference>
<dbReference type="InterPro" id="IPR000034">
    <property type="entry name" value="Laminin_IV"/>
</dbReference>
<evidence type="ECO:0000259" key="18">
    <source>
        <dbReference type="PROSITE" id="PS51117"/>
    </source>
</evidence>
<evidence type="ECO:0000259" key="16">
    <source>
        <dbReference type="PROSITE" id="PS51115"/>
    </source>
</evidence>
<feature type="chain" id="PRO_5043720238" evidence="14">
    <location>
        <begin position="22"/>
        <end position="2019"/>
    </location>
</feature>